<dbReference type="InterPro" id="IPR011231">
    <property type="entry name" value="Phage_VT1-Sakai_H0018"/>
</dbReference>
<keyword evidence="2" id="KW-1185">Reference proteome</keyword>
<protein>
    <submittedName>
        <fullName evidence="1">DUF2190 family protein</fullName>
    </submittedName>
</protein>
<organism evidence="1 2">
    <name type="scientific">Sphaerisporangium aureirubrum</name>
    <dbReference type="NCBI Taxonomy" id="1544736"/>
    <lineage>
        <taxon>Bacteria</taxon>
        <taxon>Bacillati</taxon>
        <taxon>Actinomycetota</taxon>
        <taxon>Actinomycetes</taxon>
        <taxon>Streptosporangiales</taxon>
        <taxon>Streptosporangiaceae</taxon>
        <taxon>Sphaerisporangium</taxon>
    </lineage>
</organism>
<evidence type="ECO:0000313" key="2">
    <source>
        <dbReference type="Proteomes" id="UP001596137"/>
    </source>
</evidence>
<comment type="caution">
    <text evidence="1">The sequence shown here is derived from an EMBL/GenBank/DDBJ whole genome shotgun (WGS) entry which is preliminary data.</text>
</comment>
<reference evidence="2" key="1">
    <citation type="journal article" date="2019" name="Int. J. Syst. Evol. Microbiol.">
        <title>The Global Catalogue of Microorganisms (GCM) 10K type strain sequencing project: providing services to taxonomists for standard genome sequencing and annotation.</title>
        <authorList>
            <consortium name="The Broad Institute Genomics Platform"/>
            <consortium name="The Broad Institute Genome Sequencing Center for Infectious Disease"/>
            <person name="Wu L."/>
            <person name="Ma J."/>
        </authorList>
    </citation>
    <scope>NUCLEOTIDE SEQUENCE [LARGE SCALE GENOMIC DNA]</scope>
    <source>
        <strain evidence="2">JCM 30346</strain>
    </source>
</reference>
<name>A0ABW1NCA0_9ACTN</name>
<dbReference type="EMBL" id="JBHSRF010000007">
    <property type="protein sequence ID" value="MFC6080926.1"/>
    <property type="molecule type" value="Genomic_DNA"/>
</dbReference>
<sequence>MATNILFEDGDQLRLVCSAPATPNSGDPVLVGQLPGVALTKEDSAGYTTVKLNGVAELPVKGETTTNAAVTYGDVLYYDSGVINKDSTNGVRFGYALGAVNSGATTKIPVKIGY</sequence>
<dbReference type="Proteomes" id="UP001596137">
    <property type="component" value="Unassembled WGS sequence"/>
</dbReference>
<gene>
    <name evidence="1" type="ORF">ACFP1K_07120</name>
</gene>
<proteinExistence type="predicted"/>
<dbReference type="Pfam" id="PF09956">
    <property type="entry name" value="Phage_cement_2"/>
    <property type="match status" value="1"/>
</dbReference>
<accession>A0ABW1NCA0</accession>
<dbReference type="RefSeq" id="WP_380748221.1">
    <property type="nucleotide sequence ID" value="NZ_JBHSRF010000007.1"/>
</dbReference>
<evidence type="ECO:0000313" key="1">
    <source>
        <dbReference type="EMBL" id="MFC6080926.1"/>
    </source>
</evidence>